<organism evidence="2 3">
    <name type="scientific">Halanaerobium saccharolyticum</name>
    <dbReference type="NCBI Taxonomy" id="43595"/>
    <lineage>
        <taxon>Bacteria</taxon>
        <taxon>Bacillati</taxon>
        <taxon>Bacillota</taxon>
        <taxon>Clostridia</taxon>
        <taxon>Halanaerobiales</taxon>
        <taxon>Halanaerobiaceae</taxon>
        <taxon>Halanaerobium</taxon>
    </lineage>
</organism>
<proteinExistence type="predicted"/>
<dbReference type="EMBL" id="SODA01000003">
    <property type="protein sequence ID" value="TDW07083.1"/>
    <property type="molecule type" value="Genomic_DNA"/>
</dbReference>
<dbReference type="CDD" id="cd00077">
    <property type="entry name" value="HDc"/>
    <property type="match status" value="1"/>
</dbReference>
<dbReference type="AlphaFoldDB" id="A0A4R7Z6U4"/>
<dbReference type="InterPro" id="IPR037522">
    <property type="entry name" value="HD_GYP_dom"/>
</dbReference>
<evidence type="ECO:0000259" key="1">
    <source>
        <dbReference type="PROSITE" id="PS51832"/>
    </source>
</evidence>
<accession>A0A4R7Z6U4</accession>
<dbReference type="InterPro" id="IPR052020">
    <property type="entry name" value="Cyclic_di-GMP/3'3'-cGAMP_PDE"/>
</dbReference>
<sequence>MAAEILHHHEWWDGSGYPDGLKGEEIPLLSRVTAILDAYDAMTNSRPYNEPKTHQEAIEELKRCAGSQFDPQLVEVFLQLMEKIEIFEWN</sequence>
<reference evidence="2 3" key="1">
    <citation type="submission" date="2019-03" db="EMBL/GenBank/DDBJ databases">
        <title>Subsurface microbial communities from deep shales in Ohio and West Virginia, USA.</title>
        <authorList>
            <person name="Wrighton K."/>
        </authorList>
    </citation>
    <scope>NUCLEOTIDE SEQUENCE [LARGE SCALE GENOMIC DNA]</scope>
    <source>
        <strain evidence="2 3">MSL9.2</strain>
    </source>
</reference>
<dbReference type="Proteomes" id="UP000294697">
    <property type="component" value="Unassembled WGS sequence"/>
</dbReference>
<protein>
    <submittedName>
        <fullName evidence="2">HD domain-containing protein</fullName>
    </submittedName>
</protein>
<dbReference type="Gene3D" id="1.10.3210.10">
    <property type="entry name" value="Hypothetical protein af1432"/>
    <property type="match status" value="1"/>
</dbReference>
<name>A0A4R7Z6U4_9FIRM</name>
<gene>
    <name evidence="2" type="ORF">C8C77_103220</name>
</gene>
<dbReference type="PROSITE" id="PS51832">
    <property type="entry name" value="HD_GYP"/>
    <property type="match status" value="1"/>
</dbReference>
<dbReference type="PANTHER" id="PTHR45228">
    <property type="entry name" value="CYCLIC DI-GMP PHOSPHODIESTERASE TM_0186-RELATED"/>
    <property type="match status" value="1"/>
</dbReference>
<comment type="caution">
    <text evidence="2">The sequence shown here is derived from an EMBL/GenBank/DDBJ whole genome shotgun (WGS) entry which is preliminary data.</text>
</comment>
<dbReference type="Pfam" id="PF13487">
    <property type="entry name" value="HD_5"/>
    <property type="match status" value="1"/>
</dbReference>
<dbReference type="SUPFAM" id="SSF109604">
    <property type="entry name" value="HD-domain/PDEase-like"/>
    <property type="match status" value="1"/>
</dbReference>
<feature type="domain" description="HD-GYP" evidence="1">
    <location>
        <begin position="1"/>
        <end position="90"/>
    </location>
</feature>
<evidence type="ECO:0000313" key="3">
    <source>
        <dbReference type="Proteomes" id="UP000294697"/>
    </source>
</evidence>
<evidence type="ECO:0000313" key="2">
    <source>
        <dbReference type="EMBL" id="TDW07083.1"/>
    </source>
</evidence>
<dbReference type="InterPro" id="IPR003607">
    <property type="entry name" value="HD/PDEase_dom"/>
</dbReference>